<proteinExistence type="predicted"/>
<accession>A0ACC1D304</accession>
<dbReference type="EMBL" id="CM034396">
    <property type="protein sequence ID" value="KAJ0178260.1"/>
    <property type="molecule type" value="Genomic_DNA"/>
</dbReference>
<sequence length="704" mass="78317">MASKIHRVRYYNPTPQPINCISFNKISKLIAIARGDASIELWDLNYAPYLLKIIPGIEKGSVEALGWVENRLLSTGLGGALVEWDLDTISAKNTVLLTGYAAWCLDVSFDNTLAAVGTEQGYLNLYTVTEGDISYKKLFDKQEGRILCCKFNNAGNIIITGSVNTIRVWNVNTGHAITRISVSRRDKEVIVWCLAVLSDNIIVSGDSLGRLTFWDGNLGDQVESYTTHKTDILSIAVSEDETRLFCSGVDPIIINFIKVGKNNDVQSSGQWVKHVQRNIHEHDVRGLIINDEQLISVGIDGYLTLSSYPPKWVMRLPPILAHSSSVCEQKGLLLLRYNNHLEVWKLGSYATSENGQVVIDSIMNKKLENNEENKLENDTVVAVITKATAQNTQKKCLKLTEKPVKLVSVQSKGKKQISCCELSPSGELIVYSTNSDIRILKLEADEDQTNISLSKVMINGVTTPCDHIAFAEDSRTMVVHSLGKLQVLQVDPEAGATLIQIVNLDKYFKTKSILHLSISKKTESGKTYLVVADIKGSIEVWILNVKKFEHFISLPKYHCVPSAITVDSKCQTLIISYVDQKLIEYDLVNKKFTSWPGKALPVEWSSRRAPVLAITPHPAREAVVFRDQTSLWVLDRNLQTSQKPSPKKKPGVKSVGLKVVPIKYSAGFHWLNKDEAVSVEVLPQNIVAQLPAIAVGKRHNQMYA</sequence>
<name>A0ACC1D304_9NEOP</name>
<comment type="caution">
    <text evidence="1">The sequence shown here is derived from an EMBL/GenBank/DDBJ whole genome shotgun (WGS) entry which is preliminary data.</text>
</comment>
<organism evidence="1 2">
    <name type="scientific">Dendrolimus kikuchii</name>
    <dbReference type="NCBI Taxonomy" id="765133"/>
    <lineage>
        <taxon>Eukaryota</taxon>
        <taxon>Metazoa</taxon>
        <taxon>Ecdysozoa</taxon>
        <taxon>Arthropoda</taxon>
        <taxon>Hexapoda</taxon>
        <taxon>Insecta</taxon>
        <taxon>Pterygota</taxon>
        <taxon>Neoptera</taxon>
        <taxon>Endopterygota</taxon>
        <taxon>Lepidoptera</taxon>
        <taxon>Glossata</taxon>
        <taxon>Ditrysia</taxon>
        <taxon>Bombycoidea</taxon>
        <taxon>Lasiocampidae</taxon>
        <taxon>Dendrolimus</taxon>
    </lineage>
</organism>
<keyword evidence="2" id="KW-1185">Reference proteome</keyword>
<protein>
    <submittedName>
        <fullName evidence="1">Uncharacterized protein</fullName>
    </submittedName>
</protein>
<evidence type="ECO:0000313" key="2">
    <source>
        <dbReference type="Proteomes" id="UP000824533"/>
    </source>
</evidence>
<dbReference type="Proteomes" id="UP000824533">
    <property type="component" value="Linkage Group LG10"/>
</dbReference>
<gene>
    <name evidence="1" type="ORF">K1T71_006083</name>
</gene>
<reference evidence="1 2" key="1">
    <citation type="journal article" date="2021" name="Front. Genet.">
        <title>Chromosome-Level Genome Assembly Reveals Significant Gene Expansion in the Toll and IMD Signaling Pathways of Dendrolimus kikuchii.</title>
        <authorList>
            <person name="Zhou J."/>
            <person name="Wu P."/>
            <person name="Xiong Z."/>
            <person name="Liu N."/>
            <person name="Zhao N."/>
            <person name="Ji M."/>
            <person name="Qiu Y."/>
            <person name="Yang B."/>
        </authorList>
    </citation>
    <scope>NUCLEOTIDE SEQUENCE [LARGE SCALE GENOMIC DNA]</scope>
    <source>
        <strain evidence="1">Ann1</strain>
    </source>
</reference>
<evidence type="ECO:0000313" key="1">
    <source>
        <dbReference type="EMBL" id="KAJ0178260.1"/>
    </source>
</evidence>